<feature type="region of interest" description="Disordered" evidence="1">
    <location>
        <begin position="17"/>
        <end position="224"/>
    </location>
</feature>
<feature type="compositionally biased region" description="Polar residues" evidence="1">
    <location>
        <begin position="214"/>
        <end position="224"/>
    </location>
</feature>
<feature type="compositionally biased region" description="Basic residues" evidence="1">
    <location>
        <begin position="92"/>
        <end position="102"/>
    </location>
</feature>
<evidence type="ECO:0000256" key="1">
    <source>
        <dbReference type="SAM" id="MobiDB-lite"/>
    </source>
</evidence>
<accession>A0A3L6R9C8</accession>
<evidence type="ECO:0000313" key="2">
    <source>
        <dbReference type="EMBL" id="RLM98900.1"/>
    </source>
</evidence>
<feature type="compositionally biased region" description="Basic and acidic residues" evidence="1">
    <location>
        <begin position="193"/>
        <end position="207"/>
    </location>
</feature>
<proteinExistence type="predicted"/>
<feature type="compositionally biased region" description="Basic and acidic residues" evidence="1">
    <location>
        <begin position="105"/>
        <end position="118"/>
    </location>
</feature>
<keyword evidence="3" id="KW-1185">Reference proteome</keyword>
<comment type="caution">
    <text evidence="2">The sequence shown here is derived from an EMBL/GenBank/DDBJ whole genome shotgun (WGS) entry which is preliminary data.</text>
</comment>
<sequence length="224" mass="24095">MWGPHVRPTYILSSLLPHRGRRSLRPPMGERKPPWVCAAVAPSPQASSTVRSAQTSEREPPWACSAAAPPPTGAREPPRACAAVRPPPRASRSSRGRAKSPARRSTPDGSRRGRDRRAGAAAAVLRRRSVPRRASGSHCGRASPPPLPHGRAPPSAPPPRVRGSRHGRAPPPLRPVGMQEPPRVSVGHTASEGNERENRGENRDRTDMWALHVRSTSSPNQSAS</sequence>
<dbReference type="AlphaFoldDB" id="A0A3L6R9C8"/>
<name>A0A3L6R9C8_PANMI</name>
<gene>
    <name evidence="2" type="ORF">C2845_PM06G22920</name>
</gene>
<protein>
    <submittedName>
        <fullName evidence="2">Uncharacterized protein</fullName>
    </submittedName>
</protein>
<reference evidence="3" key="1">
    <citation type="journal article" date="2019" name="Nat. Commun.">
        <title>The genome of broomcorn millet.</title>
        <authorList>
            <person name="Zou C."/>
            <person name="Miki D."/>
            <person name="Li D."/>
            <person name="Tang Q."/>
            <person name="Xiao L."/>
            <person name="Rajput S."/>
            <person name="Deng P."/>
            <person name="Jia W."/>
            <person name="Huang R."/>
            <person name="Zhang M."/>
            <person name="Sun Y."/>
            <person name="Hu J."/>
            <person name="Fu X."/>
            <person name="Schnable P.S."/>
            <person name="Li F."/>
            <person name="Zhang H."/>
            <person name="Feng B."/>
            <person name="Zhu X."/>
            <person name="Liu R."/>
            <person name="Schnable J.C."/>
            <person name="Zhu J.-K."/>
            <person name="Zhang H."/>
        </authorList>
    </citation>
    <scope>NUCLEOTIDE SEQUENCE [LARGE SCALE GENOMIC DNA]</scope>
</reference>
<organism evidence="2 3">
    <name type="scientific">Panicum miliaceum</name>
    <name type="common">Proso millet</name>
    <name type="synonym">Broomcorn millet</name>
    <dbReference type="NCBI Taxonomy" id="4540"/>
    <lineage>
        <taxon>Eukaryota</taxon>
        <taxon>Viridiplantae</taxon>
        <taxon>Streptophyta</taxon>
        <taxon>Embryophyta</taxon>
        <taxon>Tracheophyta</taxon>
        <taxon>Spermatophyta</taxon>
        <taxon>Magnoliopsida</taxon>
        <taxon>Liliopsida</taxon>
        <taxon>Poales</taxon>
        <taxon>Poaceae</taxon>
        <taxon>PACMAD clade</taxon>
        <taxon>Panicoideae</taxon>
        <taxon>Panicodae</taxon>
        <taxon>Paniceae</taxon>
        <taxon>Panicinae</taxon>
        <taxon>Panicum</taxon>
        <taxon>Panicum sect. Panicum</taxon>
    </lineage>
</organism>
<feature type="compositionally biased region" description="Polar residues" evidence="1">
    <location>
        <begin position="44"/>
        <end position="55"/>
    </location>
</feature>
<dbReference type="EMBL" id="PQIB02000009">
    <property type="protein sequence ID" value="RLM98900.1"/>
    <property type="molecule type" value="Genomic_DNA"/>
</dbReference>
<evidence type="ECO:0000313" key="3">
    <source>
        <dbReference type="Proteomes" id="UP000275267"/>
    </source>
</evidence>
<dbReference type="Proteomes" id="UP000275267">
    <property type="component" value="Unassembled WGS sequence"/>
</dbReference>